<feature type="transmembrane region" description="Helical" evidence="1">
    <location>
        <begin position="57"/>
        <end position="83"/>
    </location>
</feature>
<feature type="transmembrane region" description="Helical" evidence="1">
    <location>
        <begin position="95"/>
        <end position="115"/>
    </location>
</feature>
<evidence type="ECO:0000256" key="1">
    <source>
        <dbReference type="SAM" id="Phobius"/>
    </source>
</evidence>
<evidence type="ECO:0000313" key="2">
    <source>
        <dbReference type="EMBL" id="MDA6072664.1"/>
    </source>
</evidence>
<accession>A0ABT4WJ94</accession>
<dbReference type="EMBL" id="JAMZNK010000074">
    <property type="protein sequence ID" value="MDA6072664.1"/>
    <property type="molecule type" value="Genomic_DNA"/>
</dbReference>
<comment type="caution">
    <text evidence="2">The sequence shown here is derived from an EMBL/GenBank/DDBJ whole genome shotgun (WGS) entry which is preliminary data.</text>
</comment>
<dbReference type="RefSeq" id="WP_271338622.1">
    <property type="nucleotide sequence ID" value="NZ_JAMZNK010000074.1"/>
</dbReference>
<name>A0ABT4WJ94_9FLAO</name>
<evidence type="ECO:0000313" key="3">
    <source>
        <dbReference type="Proteomes" id="UP001212170"/>
    </source>
</evidence>
<dbReference type="Proteomes" id="UP001212170">
    <property type="component" value="Unassembled WGS sequence"/>
</dbReference>
<keyword evidence="1" id="KW-0812">Transmembrane</keyword>
<keyword evidence="1" id="KW-0472">Membrane</keyword>
<feature type="transmembrane region" description="Helical" evidence="1">
    <location>
        <begin position="26"/>
        <end position="45"/>
    </location>
</feature>
<keyword evidence="3" id="KW-1185">Reference proteome</keyword>
<organism evidence="2 3">
    <name type="scientific">Flavobacterium azizsancarii</name>
    <dbReference type="NCBI Taxonomy" id="2961580"/>
    <lineage>
        <taxon>Bacteria</taxon>
        <taxon>Pseudomonadati</taxon>
        <taxon>Bacteroidota</taxon>
        <taxon>Flavobacteriia</taxon>
        <taxon>Flavobacteriales</taxon>
        <taxon>Flavobacteriaceae</taxon>
        <taxon>Flavobacterium</taxon>
    </lineage>
</organism>
<sequence>MTLLLRWLLIPIIALIILLFWKGSPIMIKSVLLIIPLILIVGWFGHEGAFTGSGGLAKAYGLLSLAVFLFCYEIGLLFHRYYLAKKDANTIEDDVLLIIGLVLLMASFVYFLIVISK</sequence>
<proteinExistence type="predicted"/>
<reference evidence="2 3" key="1">
    <citation type="journal article" date="2023" name="Chemosphere">
        <title>Whole genome analysis of Flavobacterium aziz-sancarii sp. nov., isolated from Ardley Island (Antarctica), revealed a rich resistome and bioremediation potential.</title>
        <authorList>
            <person name="Otur C."/>
            <person name="Okay S."/>
            <person name="Kurt-Kizildogan A."/>
        </authorList>
    </citation>
    <scope>NUCLEOTIDE SEQUENCE [LARGE SCALE GENOMIC DNA]</scope>
    <source>
        <strain evidence="2 3">AC</strain>
    </source>
</reference>
<keyword evidence="1" id="KW-1133">Transmembrane helix</keyword>
<feature type="transmembrane region" description="Helical" evidence="1">
    <location>
        <begin position="6"/>
        <end position="21"/>
    </location>
</feature>
<gene>
    <name evidence="2" type="ORF">NJT12_23870</name>
</gene>
<protein>
    <submittedName>
        <fullName evidence="2">Uncharacterized protein</fullName>
    </submittedName>
</protein>